<dbReference type="Proteomes" id="UP000643207">
    <property type="component" value="Unassembled WGS sequence"/>
</dbReference>
<evidence type="ECO:0000313" key="17">
    <source>
        <dbReference type="EMBL" id="MBL0718332.1"/>
    </source>
</evidence>
<dbReference type="NCBIfam" id="NF006506">
    <property type="entry name" value="PRK08942.1"/>
    <property type="match status" value="1"/>
</dbReference>
<evidence type="ECO:0000256" key="9">
    <source>
        <dbReference type="ARBA" id="ARBA00014542"/>
    </source>
</evidence>
<evidence type="ECO:0000256" key="16">
    <source>
        <dbReference type="ARBA" id="ARBA00031828"/>
    </source>
</evidence>
<evidence type="ECO:0000256" key="4">
    <source>
        <dbReference type="ARBA" id="ARBA00004496"/>
    </source>
</evidence>
<keyword evidence="14" id="KW-0460">Magnesium</keyword>
<evidence type="ECO:0000313" key="18">
    <source>
        <dbReference type="Proteomes" id="UP000643207"/>
    </source>
</evidence>
<evidence type="ECO:0000256" key="5">
    <source>
        <dbReference type="ARBA" id="ARBA00004708"/>
    </source>
</evidence>
<reference evidence="17 18" key="1">
    <citation type="submission" date="2021-01" db="EMBL/GenBank/DDBJ databases">
        <title>Piscinibacter sp. Jin2 Genome sequencing and assembly.</title>
        <authorList>
            <person name="Kim I."/>
        </authorList>
    </citation>
    <scope>NUCLEOTIDE SEQUENCE [LARGE SCALE GENOMIC DNA]</scope>
    <source>
        <strain evidence="17 18">Jin2</strain>
    </source>
</reference>
<evidence type="ECO:0000256" key="1">
    <source>
        <dbReference type="ARBA" id="ARBA00001226"/>
    </source>
</evidence>
<keyword evidence="18" id="KW-1185">Reference proteome</keyword>
<keyword evidence="10" id="KW-0963">Cytoplasm</keyword>
<evidence type="ECO:0000256" key="12">
    <source>
        <dbReference type="ARBA" id="ARBA00022801"/>
    </source>
</evidence>
<dbReference type="PANTHER" id="PTHR42891:SF1">
    <property type="entry name" value="D-GLYCERO-BETA-D-MANNO-HEPTOSE-1,7-BISPHOSPHATE 7-PHOSPHATASE"/>
    <property type="match status" value="1"/>
</dbReference>
<dbReference type="RefSeq" id="WP_201822881.1">
    <property type="nucleotide sequence ID" value="NZ_JAERRA010000001.1"/>
</dbReference>
<evidence type="ECO:0000256" key="3">
    <source>
        <dbReference type="ARBA" id="ARBA00001947"/>
    </source>
</evidence>
<dbReference type="InterPro" id="IPR006549">
    <property type="entry name" value="HAD-SF_hydro_IIIA"/>
</dbReference>
<evidence type="ECO:0000256" key="15">
    <source>
        <dbReference type="ARBA" id="ARBA00023277"/>
    </source>
</evidence>
<dbReference type="GO" id="GO:0005975">
    <property type="term" value="P:carbohydrate metabolic process"/>
    <property type="evidence" value="ECO:0007669"/>
    <property type="project" value="InterPro"/>
</dbReference>
<dbReference type="GO" id="GO:0046872">
    <property type="term" value="F:metal ion binding"/>
    <property type="evidence" value="ECO:0007669"/>
    <property type="project" value="UniProtKB-KW"/>
</dbReference>
<dbReference type="GO" id="GO:0034200">
    <property type="term" value="F:D-glycero-beta-D-manno-heptose 1,7-bisphosphate 7-phosphatase activity"/>
    <property type="evidence" value="ECO:0007669"/>
    <property type="project" value="UniProtKB-EC"/>
</dbReference>
<dbReference type="SUPFAM" id="SSF56784">
    <property type="entry name" value="HAD-like"/>
    <property type="match status" value="1"/>
</dbReference>
<dbReference type="InterPro" id="IPR006543">
    <property type="entry name" value="Histidinol-phos"/>
</dbReference>
<keyword evidence="12 17" id="KW-0378">Hydrolase</keyword>
<dbReference type="CDD" id="cd07503">
    <property type="entry name" value="HAD_HisB-N"/>
    <property type="match status" value="1"/>
</dbReference>
<dbReference type="InterPro" id="IPR004446">
    <property type="entry name" value="Heptose_bisP_phosphatase"/>
</dbReference>
<dbReference type="GO" id="GO:0005737">
    <property type="term" value="C:cytoplasm"/>
    <property type="evidence" value="ECO:0007669"/>
    <property type="project" value="UniProtKB-SubCell"/>
</dbReference>
<dbReference type="NCBIfam" id="TIGR01656">
    <property type="entry name" value="Histidinol-ppas"/>
    <property type="match status" value="1"/>
</dbReference>
<dbReference type="EMBL" id="JAERRA010000001">
    <property type="protein sequence ID" value="MBL0718332.1"/>
    <property type="molecule type" value="Genomic_DNA"/>
</dbReference>
<dbReference type="NCBIfam" id="TIGR01662">
    <property type="entry name" value="HAD-SF-IIIA"/>
    <property type="match status" value="1"/>
</dbReference>
<dbReference type="AlphaFoldDB" id="A0A9X0XAM9"/>
<evidence type="ECO:0000256" key="13">
    <source>
        <dbReference type="ARBA" id="ARBA00022833"/>
    </source>
</evidence>
<dbReference type="Gene3D" id="3.40.50.1000">
    <property type="entry name" value="HAD superfamily/HAD-like"/>
    <property type="match status" value="1"/>
</dbReference>
<sequence length="214" mass="22440">MPSPRDAATKLVILDRDGTINADRDDYVKSPEEWIPLPGALEGVARLNESGFHVAVVTNQSGIGRGLFDMATLNAMHLKMHGLMAEVGARVDAVFFCPHGPSEDCNCRKPKPGLFEQVGQRFGVNLKGVPAIGDSLRDLQAAAAVGCETHLVRTGKAEGLSDEAVAELAAQVPGTVVHADLRAAADWLIRRERSRKAAAQAAKAQAAAGGASAG</sequence>
<dbReference type="EC" id="3.1.3.82" evidence="8"/>
<comment type="cofactor">
    <cofactor evidence="3">
        <name>Zn(2+)</name>
        <dbReference type="ChEBI" id="CHEBI:29105"/>
    </cofactor>
</comment>
<evidence type="ECO:0000256" key="7">
    <source>
        <dbReference type="ARBA" id="ARBA00011245"/>
    </source>
</evidence>
<evidence type="ECO:0000256" key="2">
    <source>
        <dbReference type="ARBA" id="ARBA00001946"/>
    </source>
</evidence>
<organism evidence="17 18">
    <name type="scientific">Aquariibacter lacus</name>
    <dbReference type="NCBI Taxonomy" id="2801332"/>
    <lineage>
        <taxon>Bacteria</taxon>
        <taxon>Pseudomonadati</taxon>
        <taxon>Pseudomonadota</taxon>
        <taxon>Betaproteobacteria</taxon>
        <taxon>Burkholderiales</taxon>
        <taxon>Sphaerotilaceae</taxon>
        <taxon>Aquariibacter</taxon>
    </lineage>
</organism>
<evidence type="ECO:0000256" key="11">
    <source>
        <dbReference type="ARBA" id="ARBA00022723"/>
    </source>
</evidence>
<comment type="subcellular location">
    <subcellularLocation>
        <location evidence="4">Cytoplasm</location>
    </subcellularLocation>
</comment>
<dbReference type="InterPro" id="IPR036412">
    <property type="entry name" value="HAD-like_sf"/>
</dbReference>
<dbReference type="FunFam" id="3.40.50.1000:FF:000168">
    <property type="entry name" value="D,D-heptose 1,7-bisphosphate phosphatase"/>
    <property type="match status" value="1"/>
</dbReference>
<keyword evidence="13" id="KW-0862">Zinc</keyword>
<keyword evidence="11" id="KW-0479">Metal-binding</keyword>
<gene>
    <name evidence="17" type="primary">gmhB</name>
    <name evidence="17" type="ORF">JI742_00365</name>
</gene>
<proteinExistence type="inferred from homology"/>
<comment type="pathway">
    <text evidence="5">Nucleotide-sugar biosynthesis; ADP-L-glycero-beta-D-manno-heptose biosynthesis; ADP-L-glycero-beta-D-manno-heptose from D-glycero-beta-D-manno-heptose 7-phosphate: step 2/4.</text>
</comment>
<protein>
    <recommendedName>
        <fullName evidence="9">D-glycero-beta-D-manno-heptose-1,7-bisphosphate 7-phosphatase</fullName>
        <ecNumber evidence="8">3.1.3.82</ecNumber>
    </recommendedName>
    <alternativeName>
        <fullName evidence="16">D,D-heptose 1,7-bisphosphate phosphatase</fullName>
    </alternativeName>
</protein>
<evidence type="ECO:0000256" key="8">
    <source>
        <dbReference type="ARBA" id="ARBA00012987"/>
    </source>
</evidence>
<dbReference type="InterPro" id="IPR023214">
    <property type="entry name" value="HAD_sf"/>
</dbReference>
<keyword evidence="15" id="KW-0119">Carbohydrate metabolism</keyword>
<comment type="subunit">
    <text evidence="7">Monomer.</text>
</comment>
<evidence type="ECO:0000256" key="6">
    <source>
        <dbReference type="ARBA" id="ARBA00005628"/>
    </source>
</evidence>
<accession>A0A9X0XAM9</accession>
<evidence type="ECO:0000256" key="10">
    <source>
        <dbReference type="ARBA" id="ARBA00022490"/>
    </source>
</evidence>
<name>A0A9X0XAM9_9BURK</name>
<dbReference type="Pfam" id="PF13242">
    <property type="entry name" value="Hydrolase_like"/>
    <property type="match status" value="1"/>
</dbReference>
<comment type="caution">
    <text evidence="17">The sequence shown here is derived from an EMBL/GenBank/DDBJ whole genome shotgun (WGS) entry which is preliminary data.</text>
</comment>
<dbReference type="PANTHER" id="PTHR42891">
    <property type="entry name" value="D-GLYCERO-BETA-D-MANNO-HEPTOSE-1,7-BISPHOSPHATE 7-PHOSPHATASE"/>
    <property type="match status" value="1"/>
</dbReference>
<evidence type="ECO:0000256" key="14">
    <source>
        <dbReference type="ARBA" id="ARBA00022842"/>
    </source>
</evidence>
<comment type="similarity">
    <text evidence="6">Belongs to the GmhB family.</text>
</comment>
<comment type="catalytic activity">
    <reaction evidence="1">
        <text>D-glycero-beta-D-manno-heptose 1,7-bisphosphate + H2O = D-glycero-beta-D-manno-heptose 1-phosphate + phosphate</text>
        <dbReference type="Rhea" id="RHEA:28518"/>
        <dbReference type="ChEBI" id="CHEBI:15377"/>
        <dbReference type="ChEBI" id="CHEBI:43474"/>
        <dbReference type="ChEBI" id="CHEBI:60208"/>
        <dbReference type="ChEBI" id="CHEBI:61593"/>
        <dbReference type="EC" id="3.1.3.82"/>
    </reaction>
</comment>
<comment type="cofactor">
    <cofactor evidence="2">
        <name>Mg(2+)</name>
        <dbReference type="ChEBI" id="CHEBI:18420"/>
    </cofactor>
</comment>